<dbReference type="Proteomes" id="UP000441399">
    <property type="component" value="Unassembled WGS sequence"/>
</dbReference>
<evidence type="ECO:0000256" key="3">
    <source>
        <dbReference type="SAM" id="MobiDB-lite"/>
    </source>
</evidence>
<dbReference type="AlphaFoldDB" id="A0A5S9QNU4"/>
<evidence type="ECO:0000313" key="5">
    <source>
        <dbReference type="Proteomes" id="UP000441399"/>
    </source>
</evidence>
<keyword evidence="4" id="KW-0560">Oxidoreductase</keyword>
<dbReference type="GO" id="GO:0005506">
    <property type="term" value="F:iron ion binding"/>
    <property type="evidence" value="ECO:0007669"/>
    <property type="project" value="UniProtKB-ARBA"/>
</dbReference>
<dbReference type="SUPFAM" id="SSF51197">
    <property type="entry name" value="Clavaminate synthase-like"/>
    <property type="match status" value="1"/>
</dbReference>
<sequence length="305" mass="34931">MTTTASPKHNQAADSSNEPLIISRADESPKRLRERFQEWGYLYFQQYVPAEKCNALMQSFADVLEPHLSLDKNAGHPVLNGDPFFETDTIWDAVYPKMQSLESFQRFFHDKPITDLMEAVTGTDVFIYPMKMARISTPKKIGYETPPHQDAHSHHAPPTMAGIWVPLHDVDAQMGRLKLLPQSHKRGVRPVHEAAGVGGVQCEIYEDETTWHVSDVKQGDVIIFHSACIHKAEPNTANKAARFSVDTRFCDYGAPVFVTNLDPHHGWRIDDLSWESIYEDWQNDDLKYYWQDYPNFFDQFGQGGF</sequence>
<dbReference type="EMBL" id="CACSIO010000034">
    <property type="protein sequence ID" value="CAA0119888.1"/>
    <property type="molecule type" value="Genomic_DNA"/>
</dbReference>
<dbReference type="EC" id="1.14.11.35" evidence="4"/>
<proteinExistence type="predicted"/>
<dbReference type="PANTHER" id="PTHR20883">
    <property type="entry name" value="PHYTANOYL-COA DIOXYGENASE DOMAIN CONTAINING 1"/>
    <property type="match status" value="1"/>
</dbReference>
<organism evidence="4 5">
    <name type="scientific">BD1-7 clade bacterium</name>
    <dbReference type="NCBI Taxonomy" id="2029982"/>
    <lineage>
        <taxon>Bacteria</taxon>
        <taxon>Pseudomonadati</taxon>
        <taxon>Pseudomonadota</taxon>
        <taxon>Gammaproteobacteria</taxon>
        <taxon>Cellvibrionales</taxon>
        <taxon>Spongiibacteraceae</taxon>
        <taxon>BD1-7 clade</taxon>
    </lineage>
</organism>
<accession>A0A5S9QNU4</accession>
<protein>
    <submittedName>
        <fullName evidence="4">1-deoxypentalenic acid 11-beta-hydroxylase</fullName>
        <ecNumber evidence="4">1.14.11.35</ecNumber>
    </submittedName>
</protein>
<dbReference type="GO" id="GO:0016706">
    <property type="term" value="F:2-oxoglutarate-dependent dioxygenase activity"/>
    <property type="evidence" value="ECO:0007669"/>
    <property type="project" value="UniProtKB-ARBA"/>
</dbReference>
<dbReference type="OrthoDB" id="183023at2"/>
<gene>
    <name evidence="4" type="primary">ptlH</name>
    <name evidence="4" type="ORF">OPDIPICF_02335</name>
</gene>
<keyword evidence="2" id="KW-0408">Iron</keyword>
<keyword evidence="1" id="KW-0479">Metal-binding</keyword>
<dbReference type="PANTHER" id="PTHR20883:SF15">
    <property type="entry name" value="PHYTANOYL-COA DIOXYGENASE DOMAIN-CONTAINING PROTEIN 1"/>
    <property type="match status" value="1"/>
</dbReference>
<dbReference type="Gene3D" id="2.60.120.620">
    <property type="entry name" value="q2cbj1_9rhob like domain"/>
    <property type="match status" value="1"/>
</dbReference>
<feature type="compositionally biased region" description="Polar residues" evidence="3">
    <location>
        <begin position="1"/>
        <end position="18"/>
    </location>
</feature>
<reference evidence="4 5" key="1">
    <citation type="submission" date="2019-11" db="EMBL/GenBank/DDBJ databases">
        <authorList>
            <person name="Holert J."/>
        </authorList>
    </citation>
    <scope>NUCLEOTIDE SEQUENCE [LARGE SCALE GENOMIC DNA]</scope>
    <source>
        <strain evidence="4">SB11_3</strain>
    </source>
</reference>
<name>A0A5S9QNU4_9GAMM</name>
<evidence type="ECO:0000313" key="4">
    <source>
        <dbReference type="EMBL" id="CAA0119888.1"/>
    </source>
</evidence>
<evidence type="ECO:0000256" key="1">
    <source>
        <dbReference type="ARBA" id="ARBA00022723"/>
    </source>
</evidence>
<keyword evidence="5" id="KW-1185">Reference proteome</keyword>
<evidence type="ECO:0000256" key="2">
    <source>
        <dbReference type="ARBA" id="ARBA00023004"/>
    </source>
</evidence>
<dbReference type="Pfam" id="PF05721">
    <property type="entry name" value="PhyH"/>
    <property type="match status" value="1"/>
</dbReference>
<feature type="region of interest" description="Disordered" evidence="3">
    <location>
        <begin position="1"/>
        <end position="24"/>
    </location>
</feature>
<dbReference type="InterPro" id="IPR008775">
    <property type="entry name" value="Phytyl_CoA_dOase-like"/>
</dbReference>